<dbReference type="PROSITE" id="PS50011">
    <property type="entry name" value="PROTEIN_KINASE_DOM"/>
    <property type="match status" value="1"/>
</dbReference>
<keyword evidence="9" id="KW-0206">Cytoskeleton</keyword>
<evidence type="ECO:0000256" key="6">
    <source>
        <dbReference type="ARBA" id="ARBA00022741"/>
    </source>
</evidence>
<gene>
    <name evidence="17" type="primary">STK36</name>
</gene>
<dbReference type="Pfam" id="PF00069">
    <property type="entry name" value="Pkinase"/>
    <property type="match status" value="1"/>
</dbReference>
<dbReference type="InterPro" id="IPR016024">
    <property type="entry name" value="ARM-type_fold"/>
</dbReference>
<comment type="catalytic activity">
    <reaction evidence="10">
        <text>L-threonyl-[protein] + ATP = O-phospho-L-threonyl-[protein] + ADP + H(+)</text>
        <dbReference type="Rhea" id="RHEA:46608"/>
        <dbReference type="Rhea" id="RHEA-COMP:11060"/>
        <dbReference type="Rhea" id="RHEA-COMP:11605"/>
        <dbReference type="ChEBI" id="CHEBI:15378"/>
        <dbReference type="ChEBI" id="CHEBI:30013"/>
        <dbReference type="ChEBI" id="CHEBI:30616"/>
        <dbReference type="ChEBI" id="CHEBI:61977"/>
        <dbReference type="ChEBI" id="CHEBI:456216"/>
        <dbReference type="EC" id="2.7.11.1"/>
    </reaction>
</comment>
<feature type="compositionally biased region" description="Pro residues" evidence="15">
    <location>
        <begin position="59"/>
        <end position="72"/>
    </location>
</feature>
<keyword evidence="8 14" id="KW-0067">ATP-binding</keyword>
<evidence type="ECO:0000313" key="17">
    <source>
        <dbReference type="Ensembl" id="ENSZALP00000019259.1"/>
    </source>
</evidence>
<dbReference type="SMART" id="SM00220">
    <property type="entry name" value="S_TKc"/>
    <property type="match status" value="1"/>
</dbReference>
<sequence>MDSSTSTSGGSALREPIRRGSVGSGGLGVRDSGGAGSGKGAGTWEGADTGEGTGAVTSPSPPLPQRPPPSPRWPRKRKGSPLPGDAAAAGPGRERSAVHPAAGALPPGLGARPAFQPVGSNKAWAGGGDTRPGERGRMPPRGRRGARGRGLAAPPRPPCLGSSAAPSRAMENYHVLERIGEGSFGHVYKGRRRHSAQVVALKFIPKVGRSEKELKNLQREIEIVRDLHHPNIIQMLDSFETANEVVVVTDYAEGELFQILEDDGTLPESQVQAIAAQLISALYYLHSHRILHRDMKPQNILLGKDGVVKLCDFGFARAMSIHTMVLTSIKGTPLYMSPELVEERPYDHTADLWSVGCILYELFVGTPPFYTNSIFQLVSLIIKDPVKWPVTMSPVFRDFLQGLLMKDPQERLSWPELLSHPFIAGRVTVIDDTEEHGISNPFTMKLSPELQALKEQQVHSMVPRSSSSRILRKAQQKMVEEIQKKGQLKAGDPSMKDSVNGHPTPRPRPASGKAAPEEREPLAASNEKNPNLLQGKSSTAEFEEFEESPPTPGQHSLSQDYEWEFLGAGSPPQPDAGRAKPCSRHSIVDLETEELESDEEWQQLSEDTEASAMQLSMPLGLLRDPAFQHRVRDRLADSAQQVLEGMLEGASHLRSVLRVIGNLLSTQCDAELLDHFCQELNVPLSLLCLAKQILESAVTKQQPWCIAVLTDLLMVTKVYFSSECSLEESGQKDSLQESADCFLALLPELLAVPVDSEMRLCQQSLLCFTQLCESLDTTDPSVSAQFYTRLQEEHQPLLNKLLQESILQQPALRGAAVEGKSAHDQSPCVAELFLAALAAACSIPLDRSSCREAKQQVAYAVAENLMEGESQQLARLLERLEDPGCSLNILKILYAGCHAYPSLCQHLGRSQPLWGSLMQILQGEVPVLEVTQEAACEASLYLLALLTLQLQASPPRCEEMVALAVDIITQSPVVSLVGAAAFLLAQLSRHGVALELKREKILPVVTNVLTAPAELQLPLPMGAGLYDGLFFLLLKLLEQEDVVLEQGFASSELWSLVCHCVAVVLHVGTTSAVLEEDPPPSAGHPTAEPDWNLLSSQGTLLFLSLALSIFTRESHQCLPQLTQSHGVLMVTLKRLLSPGFLAGVAQMQAGKDGDPEVVPDVVIQVCQLLSFPFALDVDKDTLALIMEAVRDTQIPAQLLQVCTHHLPFSFTELPMGLLCQFVVSDIQVIDQVVREAAASEHIVAFLKSVLSSDNVILTSDLLSLLTHVARASSEHLPFLQRILRDSDVADQPLTYLLSHKQHLIRARTCNLLGNLLRHSFSPALQSQPGWLERLLECLWDPASSVRRAATFAVGNAACHASCPVETLGRAVPALTRLLSDSRAQTCHNAALALSNLGQRGEELRDLLIQSGALDRLLQVTCQDPRKAVREGALEALRALSQHPGIQQVLLSLKATERLAALAAVSSQPPFARHCEPLFRRRCEQLLRRLAAPPGRAGPSPLSPRTGAER</sequence>
<keyword evidence="6 14" id="KW-0547">Nucleotide-binding</keyword>
<dbReference type="Gene3D" id="1.10.510.10">
    <property type="entry name" value="Transferase(Phosphotransferase) domain 1"/>
    <property type="match status" value="1"/>
</dbReference>
<feature type="compositionally biased region" description="Polar residues" evidence="15">
    <location>
        <begin position="1"/>
        <end position="10"/>
    </location>
</feature>
<dbReference type="FunFam" id="1.10.510.10:FF:000292">
    <property type="entry name" value="Serine/threonine-protein kinase 36"/>
    <property type="match status" value="1"/>
</dbReference>
<dbReference type="Ensembl" id="ENSZALT00000025348.1">
    <property type="protein sequence ID" value="ENSZALP00000019259.1"/>
    <property type="gene ID" value="ENSZALG00000015292.1"/>
</dbReference>
<dbReference type="PROSITE" id="PS50176">
    <property type="entry name" value="ARM_REPEAT"/>
    <property type="match status" value="1"/>
</dbReference>
<dbReference type="CDD" id="cd14002">
    <property type="entry name" value="STKc_STK36"/>
    <property type="match status" value="1"/>
</dbReference>
<evidence type="ECO:0000256" key="14">
    <source>
        <dbReference type="PROSITE-ProRule" id="PRU10141"/>
    </source>
</evidence>
<dbReference type="PANTHER" id="PTHR22983:SF6">
    <property type="entry name" value="SERINE_THREONINE-PROTEIN KINASE 36"/>
    <property type="match status" value="1"/>
</dbReference>
<feature type="compositionally biased region" description="Gly residues" evidence="15">
    <location>
        <begin position="22"/>
        <end position="53"/>
    </location>
</feature>
<feature type="compositionally biased region" description="Polar residues" evidence="15">
    <location>
        <begin position="526"/>
        <end position="540"/>
    </location>
</feature>
<evidence type="ECO:0000256" key="13">
    <source>
        <dbReference type="PROSITE-ProRule" id="PRU00259"/>
    </source>
</evidence>
<comment type="subcellular location">
    <subcellularLocation>
        <location evidence="1">Cytoplasm</location>
        <location evidence="1">Cytoskeleton</location>
    </subcellularLocation>
</comment>
<evidence type="ECO:0000256" key="2">
    <source>
        <dbReference type="ARBA" id="ARBA00012513"/>
    </source>
</evidence>
<feature type="compositionally biased region" description="Low complexity" evidence="15">
    <location>
        <begin position="80"/>
        <end position="91"/>
    </location>
</feature>
<dbReference type="PROSITE" id="PS00108">
    <property type="entry name" value="PROTEIN_KINASE_ST"/>
    <property type="match status" value="1"/>
</dbReference>
<evidence type="ECO:0000313" key="18">
    <source>
        <dbReference type="Proteomes" id="UP000694413"/>
    </source>
</evidence>
<dbReference type="SMART" id="SM00185">
    <property type="entry name" value="ARM"/>
    <property type="match status" value="2"/>
</dbReference>
<feature type="compositionally biased region" description="Basic residues" evidence="15">
    <location>
        <begin position="138"/>
        <end position="147"/>
    </location>
</feature>
<dbReference type="GO" id="GO:0005737">
    <property type="term" value="C:cytoplasm"/>
    <property type="evidence" value="ECO:0007669"/>
    <property type="project" value="TreeGrafter"/>
</dbReference>
<dbReference type="Gene3D" id="1.25.10.10">
    <property type="entry name" value="Leucine-rich Repeat Variant"/>
    <property type="match status" value="1"/>
</dbReference>
<dbReference type="InterPro" id="IPR011009">
    <property type="entry name" value="Kinase-like_dom_sf"/>
</dbReference>
<dbReference type="Proteomes" id="UP000694413">
    <property type="component" value="Unassembled WGS sequence"/>
</dbReference>
<reference evidence="17" key="2">
    <citation type="submission" date="2025-09" db="UniProtKB">
        <authorList>
            <consortium name="Ensembl"/>
        </authorList>
    </citation>
    <scope>IDENTIFICATION</scope>
</reference>
<reference evidence="17" key="1">
    <citation type="submission" date="2025-08" db="UniProtKB">
        <authorList>
            <consortium name="Ensembl"/>
        </authorList>
    </citation>
    <scope>IDENTIFICATION</scope>
</reference>
<evidence type="ECO:0000256" key="15">
    <source>
        <dbReference type="SAM" id="MobiDB-lite"/>
    </source>
</evidence>
<dbReference type="GO" id="GO:0004674">
    <property type="term" value="F:protein serine/threonine kinase activity"/>
    <property type="evidence" value="ECO:0007669"/>
    <property type="project" value="UniProtKB-KW"/>
</dbReference>
<dbReference type="PROSITE" id="PS00107">
    <property type="entry name" value="PROTEIN_KINASE_ATP"/>
    <property type="match status" value="1"/>
</dbReference>
<evidence type="ECO:0000256" key="5">
    <source>
        <dbReference type="ARBA" id="ARBA00022679"/>
    </source>
</evidence>
<proteinExistence type="predicted"/>
<dbReference type="InterPro" id="IPR008271">
    <property type="entry name" value="Ser/Thr_kinase_AS"/>
</dbReference>
<keyword evidence="3" id="KW-0963">Cytoplasm</keyword>
<feature type="region of interest" description="Disordered" evidence="15">
    <location>
        <begin position="1"/>
        <end position="165"/>
    </location>
</feature>
<keyword evidence="4" id="KW-0723">Serine/threonine-protein kinase</keyword>
<feature type="region of interest" description="Disordered" evidence="15">
    <location>
        <begin position="1489"/>
        <end position="1509"/>
    </location>
</feature>
<dbReference type="GO" id="GO:0005524">
    <property type="term" value="F:ATP binding"/>
    <property type="evidence" value="ECO:0007669"/>
    <property type="project" value="UniProtKB-UniRule"/>
</dbReference>
<keyword evidence="18" id="KW-1185">Reference proteome</keyword>
<evidence type="ECO:0000256" key="10">
    <source>
        <dbReference type="ARBA" id="ARBA00047899"/>
    </source>
</evidence>
<protein>
    <recommendedName>
        <fullName evidence="2">non-specific serine/threonine protein kinase</fullName>
        <ecNumber evidence="2">2.7.11.1</ecNumber>
    </recommendedName>
    <alternativeName>
        <fullName evidence="12">Fused homolog</fullName>
    </alternativeName>
</protein>
<organism evidence="17 18">
    <name type="scientific">Zonotrichia albicollis</name>
    <name type="common">White-throated sparrow</name>
    <name type="synonym">Fringilla albicollis</name>
    <dbReference type="NCBI Taxonomy" id="44394"/>
    <lineage>
        <taxon>Eukaryota</taxon>
        <taxon>Metazoa</taxon>
        <taxon>Chordata</taxon>
        <taxon>Craniata</taxon>
        <taxon>Vertebrata</taxon>
        <taxon>Euteleostomi</taxon>
        <taxon>Archelosauria</taxon>
        <taxon>Archosauria</taxon>
        <taxon>Dinosauria</taxon>
        <taxon>Saurischia</taxon>
        <taxon>Theropoda</taxon>
        <taxon>Coelurosauria</taxon>
        <taxon>Aves</taxon>
        <taxon>Neognathae</taxon>
        <taxon>Neoaves</taxon>
        <taxon>Telluraves</taxon>
        <taxon>Australaves</taxon>
        <taxon>Passeriformes</taxon>
        <taxon>Passerellidae</taxon>
        <taxon>Zonotrichia</taxon>
    </lineage>
</organism>
<dbReference type="SUPFAM" id="SSF56112">
    <property type="entry name" value="Protein kinase-like (PK-like)"/>
    <property type="match status" value="1"/>
</dbReference>
<dbReference type="EC" id="2.7.11.1" evidence="2"/>
<feature type="region of interest" description="Disordered" evidence="15">
    <location>
        <begin position="456"/>
        <end position="557"/>
    </location>
</feature>
<evidence type="ECO:0000256" key="1">
    <source>
        <dbReference type="ARBA" id="ARBA00004245"/>
    </source>
</evidence>
<evidence type="ECO:0000259" key="16">
    <source>
        <dbReference type="PROSITE" id="PS50011"/>
    </source>
</evidence>
<feature type="binding site" evidence="14">
    <location>
        <position position="202"/>
    </location>
    <ligand>
        <name>ATP</name>
        <dbReference type="ChEBI" id="CHEBI:30616"/>
    </ligand>
</feature>
<comment type="catalytic activity">
    <reaction evidence="11">
        <text>L-seryl-[protein] + ATP = O-phospho-L-seryl-[protein] + ADP + H(+)</text>
        <dbReference type="Rhea" id="RHEA:17989"/>
        <dbReference type="Rhea" id="RHEA-COMP:9863"/>
        <dbReference type="Rhea" id="RHEA-COMP:11604"/>
        <dbReference type="ChEBI" id="CHEBI:15378"/>
        <dbReference type="ChEBI" id="CHEBI:29999"/>
        <dbReference type="ChEBI" id="CHEBI:30616"/>
        <dbReference type="ChEBI" id="CHEBI:83421"/>
        <dbReference type="ChEBI" id="CHEBI:456216"/>
        <dbReference type="EC" id="2.7.11.1"/>
    </reaction>
</comment>
<name>A0A8D2N9K7_ZONAL</name>
<dbReference type="PANTHER" id="PTHR22983">
    <property type="entry name" value="PROTEIN KINASE RELATED"/>
    <property type="match status" value="1"/>
</dbReference>
<dbReference type="GO" id="GO:0005856">
    <property type="term" value="C:cytoskeleton"/>
    <property type="evidence" value="ECO:0007669"/>
    <property type="project" value="UniProtKB-SubCell"/>
</dbReference>
<feature type="compositionally biased region" description="Low complexity" evidence="15">
    <location>
        <begin position="100"/>
        <end position="114"/>
    </location>
</feature>
<evidence type="ECO:0000256" key="12">
    <source>
        <dbReference type="ARBA" id="ARBA00075375"/>
    </source>
</evidence>
<dbReference type="InterPro" id="IPR000719">
    <property type="entry name" value="Prot_kinase_dom"/>
</dbReference>
<feature type="domain" description="Protein kinase" evidence="16">
    <location>
        <begin position="173"/>
        <end position="423"/>
    </location>
</feature>
<dbReference type="FunFam" id="3.30.200.20:FF:000042">
    <property type="entry name" value="Aurora kinase A"/>
    <property type="match status" value="1"/>
</dbReference>
<evidence type="ECO:0000256" key="3">
    <source>
        <dbReference type="ARBA" id="ARBA00022490"/>
    </source>
</evidence>
<evidence type="ECO:0000256" key="11">
    <source>
        <dbReference type="ARBA" id="ARBA00048679"/>
    </source>
</evidence>
<dbReference type="InterPro" id="IPR011989">
    <property type="entry name" value="ARM-like"/>
</dbReference>
<feature type="repeat" description="ARM" evidence="13">
    <location>
        <begin position="1369"/>
        <end position="1411"/>
    </location>
</feature>
<dbReference type="InterPro" id="IPR000225">
    <property type="entry name" value="Armadillo"/>
</dbReference>
<evidence type="ECO:0000256" key="9">
    <source>
        <dbReference type="ARBA" id="ARBA00023212"/>
    </source>
</evidence>
<dbReference type="InterPro" id="IPR017441">
    <property type="entry name" value="Protein_kinase_ATP_BS"/>
</dbReference>
<keyword evidence="5" id="KW-0808">Transferase</keyword>
<dbReference type="SUPFAM" id="SSF48371">
    <property type="entry name" value="ARM repeat"/>
    <property type="match status" value="2"/>
</dbReference>
<evidence type="ECO:0000256" key="8">
    <source>
        <dbReference type="ARBA" id="ARBA00022840"/>
    </source>
</evidence>
<evidence type="ECO:0000256" key="7">
    <source>
        <dbReference type="ARBA" id="ARBA00022777"/>
    </source>
</evidence>
<accession>A0A8D2N9K7</accession>
<keyword evidence="7" id="KW-0418">Kinase</keyword>
<dbReference type="GO" id="GO:0007224">
    <property type="term" value="P:smoothened signaling pathway"/>
    <property type="evidence" value="ECO:0007669"/>
    <property type="project" value="TreeGrafter"/>
</dbReference>
<evidence type="ECO:0000256" key="4">
    <source>
        <dbReference type="ARBA" id="ARBA00022527"/>
    </source>
</evidence>